<keyword evidence="3" id="KW-1185">Reference proteome</keyword>
<sequence>MERIRELRKRRGGVLSALTAKHKEIDSLLTDESNLDAVKEYNAALIDESQRQESIVYFTDIEWSLNFFCQTVNDWLRVTEIRIQDLDVTPDDSVSQTSFLLRNRKRSGCGSAYSRSSRASSISVARAKEAARIAELQAEVNALKQHLKQESSPVFHGANFRPKEHKTKHKVPSQSSSDSDEQSGLSD</sequence>
<gene>
    <name evidence="2" type="ORF">PLOB_00029815</name>
</gene>
<feature type="region of interest" description="Disordered" evidence="1">
    <location>
        <begin position="147"/>
        <end position="187"/>
    </location>
</feature>
<feature type="compositionally biased region" description="Low complexity" evidence="1">
    <location>
        <begin position="173"/>
        <end position="187"/>
    </location>
</feature>
<evidence type="ECO:0000313" key="2">
    <source>
        <dbReference type="EMBL" id="CAH3123135.1"/>
    </source>
</evidence>
<name>A0ABN8NZ76_9CNID</name>
<dbReference type="EMBL" id="CALNXK010000038">
    <property type="protein sequence ID" value="CAH3123135.1"/>
    <property type="molecule type" value="Genomic_DNA"/>
</dbReference>
<accession>A0ABN8NZ76</accession>
<evidence type="ECO:0000256" key="1">
    <source>
        <dbReference type="SAM" id="MobiDB-lite"/>
    </source>
</evidence>
<protein>
    <submittedName>
        <fullName evidence="2">Uncharacterized protein</fullName>
    </submittedName>
</protein>
<proteinExistence type="predicted"/>
<evidence type="ECO:0000313" key="3">
    <source>
        <dbReference type="Proteomes" id="UP001159405"/>
    </source>
</evidence>
<organism evidence="2 3">
    <name type="scientific">Porites lobata</name>
    <dbReference type="NCBI Taxonomy" id="104759"/>
    <lineage>
        <taxon>Eukaryota</taxon>
        <taxon>Metazoa</taxon>
        <taxon>Cnidaria</taxon>
        <taxon>Anthozoa</taxon>
        <taxon>Hexacorallia</taxon>
        <taxon>Scleractinia</taxon>
        <taxon>Fungiina</taxon>
        <taxon>Poritidae</taxon>
        <taxon>Porites</taxon>
    </lineage>
</organism>
<dbReference type="Proteomes" id="UP001159405">
    <property type="component" value="Unassembled WGS sequence"/>
</dbReference>
<reference evidence="2 3" key="1">
    <citation type="submission" date="2022-05" db="EMBL/GenBank/DDBJ databases">
        <authorList>
            <consortium name="Genoscope - CEA"/>
            <person name="William W."/>
        </authorList>
    </citation>
    <scope>NUCLEOTIDE SEQUENCE [LARGE SCALE GENOMIC DNA]</scope>
</reference>
<comment type="caution">
    <text evidence="2">The sequence shown here is derived from an EMBL/GenBank/DDBJ whole genome shotgun (WGS) entry which is preliminary data.</text>
</comment>